<dbReference type="Proteomes" id="UP000189067">
    <property type="component" value="Unassembled WGS sequence"/>
</dbReference>
<reference evidence="1 2" key="1">
    <citation type="submission" date="2017-01" db="EMBL/GenBank/DDBJ databases">
        <title>In silico prediction, in vitro antibacterial spectrum and physicochemical properties of a putative bacteriocin produced by Lactobacillus rhamnosus strain L156.4.</title>
        <authorList>
            <person name="Silveira A.M."/>
            <person name="Monteiro A.S."/>
            <person name="Santos V.L."/>
            <person name="Nicoli J.R."/>
            <person name="Azevedo V."/>
            <person name="Soares S.C."/>
            <person name="Castro-Oliveira L."/>
            <person name="Dias-Souza M.V."/>
            <person name="Nardi R.M."/>
        </authorList>
    </citation>
    <scope>NUCLEOTIDE SEQUENCE [LARGE SCALE GENOMIC DNA]</scope>
    <source>
        <strain evidence="1 2">L156.4</strain>
    </source>
</reference>
<name>A0AAX0K077_LACRH</name>
<comment type="caution">
    <text evidence="1">The sequence shown here is derived from an EMBL/GenBank/DDBJ whole genome shotgun (WGS) entry which is preliminary data.</text>
</comment>
<proteinExistence type="predicted"/>
<organism evidence="1 2">
    <name type="scientific">Lacticaseibacillus rhamnosus</name>
    <name type="common">Lactobacillus rhamnosus</name>
    <dbReference type="NCBI Taxonomy" id="47715"/>
    <lineage>
        <taxon>Bacteria</taxon>
        <taxon>Bacillati</taxon>
        <taxon>Bacillota</taxon>
        <taxon>Bacilli</taxon>
        <taxon>Lactobacillales</taxon>
        <taxon>Lactobacillaceae</taxon>
        <taxon>Lacticaseibacillus</taxon>
    </lineage>
</organism>
<evidence type="ECO:0000313" key="2">
    <source>
        <dbReference type="Proteomes" id="UP000189067"/>
    </source>
</evidence>
<dbReference type="AntiFam" id="ANF00266">
    <property type="entry name" value="DNA repeat translations related to WP_020751851.1"/>
</dbReference>
<dbReference type="EMBL" id="MTJY01000051">
    <property type="protein sequence ID" value="ONN73806.1"/>
    <property type="molecule type" value="Genomic_DNA"/>
</dbReference>
<accession>A0AAX0K077</accession>
<dbReference type="NCBIfam" id="NF040509">
    <property type="entry name" value="Lacto_palin_RPT"/>
    <property type="match status" value="1"/>
</dbReference>
<protein>
    <submittedName>
        <fullName evidence="1">ATP-dependent nuclease subunit B</fullName>
    </submittedName>
</protein>
<evidence type="ECO:0000313" key="1">
    <source>
        <dbReference type="EMBL" id="ONN73806.1"/>
    </source>
</evidence>
<dbReference type="AlphaFoldDB" id="A0AAX0K077"/>
<sequence length="88" mass="9794">MAKGASWLRPLMFWLTPITRSPAQGSACKDLERNGQTRAITFEAAYTPIPKRAGSRSLTFSPCFLRADSLNLYIECMANGSWLAYQCS</sequence>
<gene>
    <name evidence="1" type="ORF">BWR10_12405</name>
</gene>